<reference evidence="4" key="1">
    <citation type="journal article" date="2020" name="Cell">
        <title>Large-Scale Comparative Analyses of Tick Genomes Elucidate Their Genetic Diversity and Vector Capacities.</title>
        <authorList>
            <consortium name="Tick Genome and Microbiome Consortium (TIGMIC)"/>
            <person name="Jia N."/>
            <person name="Wang J."/>
            <person name="Shi W."/>
            <person name="Du L."/>
            <person name="Sun Y."/>
            <person name="Zhan W."/>
            <person name="Jiang J.F."/>
            <person name="Wang Q."/>
            <person name="Zhang B."/>
            <person name="Ji P."/>
            <person name="Bell-Sakyi L."/>
            <person name="Cui X.M."/>
            <person name="Yuan T.T."/>
            <person name="Jiang B.G."/>
            <person name="Yang W.F."/>
            <person name="Lam T.T."/>
            <person name="Chang Q.C."/>
            <person name="Ding S.J."/>
            <person name="Wang X.J."/>
            <person name="Zhu J.G."/>
            <person name="Ruan X.D."/>
            <person name="Zhao L."/>
            <person name="Wei J.T."/>
            <person name="Ye R.Z."/>
            <person name="Que T.C."/>
            <person name="Du C.H."/>
            <person name="Zhou Y.H."/>
            <person name="Cheng J.X."/>
            <person name="Dai P.F."/>
            <person name="Guo W.B."/>
            <person name="Han X.H."/>
            <person name="Huang E.J."/>
            <person name="Li L.F."/>
            <person name="Wei W."/>
            <person name="Gao Y.C."/>
            <person name="Liu J.Z."/>
            <person name="Shao H.Z."/>
            <person name="Wang X."/>
            <person name="Wang C.C."/>
            <person name="Yang T.C."/>
            <person name="Huo Q.B."/>
            <person name="Li W."/>
            <person name="Chen H.Y."/>
            <person name="Chen S.E."/>
            <person name="Zhou L.G."/>
            <person name="Ni X.B."/>
            <person name="Tian J.H."/>
            <person name="Sheng Y."/>
            <person name="Liu T."/>
            <person name="Pan Y.S."/>
            <person name="Xia L.Y."/>
            <person name="Li J."/>
            <person name="Zhao F."/>
            <person name="Cao W.C."/>
        </authorList>
    </citation>
    <scope>NUCLEOTIDE SEQUENCE</scope>
    <source>
        <strain evidence="4">Rmic-2018</strain>
    </source>
</reference>
<feature type="compositionally biased region" description="Polar residues" evidence="1">
    <location>
        <begin position="371"/>
        <end position="423"/>
    </location>
</feature>
<name>A0A9J6DYZ6_RHIMP</name>
<dbReference type="EMBL" id="JABSTU010000006">
    <property type="protein sequence ID" value="KAH8027138.1"/>
    <property type="molecule type" value="Genomic_DNA"/>
</dbReference>
<gene>
    <name evidence="4" type="ORF">HPB51_002321</name>
</gene>
<evidence type="ECO:0000259" key="2">
    <source>
        <dbReference type="Pfam" id="PF21056"/>
    </source>
</evidence>
<dbReference type="PANTHER" id="PTHR31569">
    <property type="entry name" value="SWIM-TYPE DOMAIN-CONTAINING PROTEIN"/>
    <property type="match status" value="1"/>
</dbReference>
<dbReference type="InterPro" id="IPR052579">
    <property type="entry name" value="Zinc_finger_SWIM"/>
</dbReference>
<dbReference type="InterPro" id="IPR048324">
    <property type="entry name" value="ZSWIM1-3_RNaseH-like"/>
</dbReference>
<dbReference type="Pfam" id="PF21056">
    <property type="entry name" value="ZSWIM1-3_RNaseH-like"/>
    <property type="match status" value="1"/>
</dbReference>
<dbReference type="PANTHER" id="PTHR31569:SF4">
    <property type="entry name" value="SWIM-TYPE DOMAIN-CONTAINING PROTEIN"/>
    <property type="match status" value="1"/>
</dbReference>
<reference evidence="4" key="2">
    <citation type="submission" date="2021-09" db="EMBL/GenBank/DDBJ databases">
        <authorList>
            <person name="Jia N."/>
            <person name="Wang J."/>
            <person name="Shi W."/>
            <person name="Du L."/>
            <person name="Sun Y."/>
            <person name="Zhan W."/>
            <person name="Jiang J."/>
            <person name="Wang Q."/>
            <person name="Zhang B."/>
            <person name="Ji P."/>
            <person name="Sakyi L.B."/>
            <person name="Cui X."/>
            <person name="Yuan T."/>
            <person name="Jiang B."/>
            <person name="Yang W."/>
            <person name="Lam T.T.-Y."/>
            <person name="Chang Q."/>
            <person name="Ding S."/>
            <person name="Wang X."/>
            <person name="Zhu J."/>
            <person name="Ruan X."/>
            <person name="Zhao L."/>
            <person name="Wei J."/>
            <person name="Que T."/>
            <person name="Du C."/>
            <person name="Cheng J."/>
            <person name="Dai P."/>
            <person name="Han X."/>
            <person name="Huang E."/>
            <person name="Gao Y."/>
            <person name="Liu J."/>
            <person name="Shao H."/>
            <person name="Ye R."/>
            <person name="Li L."/>
            <person name="Wei W."/>
            <person name="Wang X."/>
            <person name="Wang C."/>
            <person name="Huo Q."/>
            <person name="Li W."/>
            <person name="Guo W."/>
            <person name="Chen H."/>
            <person name="Chen S."/>
            <person name="Zhou L."/>
            <person name="Zhou L."/>
            <person name="Ni X."/>
            <person name="Tian J."/>
            <person name="Zhou Y."/>
            <person name="Sheng Y."/>
            <person name="Liu T."/>
            <person name="Pan Y."/>
            <person name="Xia L."/>
            <person name="Li J."/>
            <person name="Zhao F."/>
            <person name="Cao W."/>
        </authorList>
    </citation>
    <scope>NUCLEOTIDE SEQUENCE</scope>
    <source>
        <strain evidence="4">Rmic-2018</strain>
        <tissue evidence="4">Larvae</tissue>
    </source>
</reference>
<dbReference type="Pfam" id="PF21599">
    <property type="entry name" value="ZSWIM3_N"/>
    <property type="match status" value="1"/>
</dbReference>
<feature type="region of interest" description="Disordered" evidence="1">
    <location>
        <begin position="340"/>
        <end position="457"/>
    </location>
</feature>
<dbReference type="Proteomes" id="UP000821866">
    <property type="component" value="Chromosome 4"/>
</dbReference>
<feature type="domain" description="ZSWIM1/3 RNaseH-like" evidence="2">
    <location>
        <begin position="190"/>
        <end position="248"/>
    </location>
</feature>
<evidence type="ECO:0000256" key="1">
    <source>
        <dbReference type="SAM" id="MobiDB-lite"/>
    </source>
</evidence>
<evidence type="ECO:0000313" key="4">
    <source>
        <dbReference type="EMBL" id="KAH8027138.1"/>
    </source>
</evidence>
<evidence type="ECO:0000259" key="3">
    <source>
        <dbReference type="Pfam" id="PF21599"/>
    </source>
</evidence>
<dbReference type="VEuPathDB" id="VectorBase:LOC119181194"/>
<proteinExistence type="predicted"/>
<keyword evidence="5" id="KW-1185">Reference proteome</keyword>
<feature type="domain" description="ZSWIM3 N-terminal" evidence="3">
    <location>
        <begin position="21"/>
        <end position="111"/>
    </location>
</feature>
<dbReference type="InterPro" id="IPR048325">
    <property type="entry name" value="ZSWIM3_N"/>
</dbReference>
<evidence type="ECO:0000313" key="5">
    <source>
        <dbReference type="Proteomes" id="UP000821866"/>
    </source>
</evidence>
<feature type="region of interest" description="Disordered" evidence="1">
    <location>
        <begin position="263"/>
        <end position="284"/>
    </location>
</feature>
<comment type="caution">
    <text evidence="4">The sequence shown here is derived from an EMBL/GenBank/DDBJ whole genome shotgun (WGS) entry which is preliminary data.</text>
</comment>
<protein>
    <submittedName>
        <fullName evidence="4">Uncharacterized protein</fullName>
    </submittedName>
</protein>
<dbReference type="AlphaFoldDB" id="A0A9J6DYZ6"/>
<sequence>MLVRSSTATSSLIEHSDFQVATNTLFATKASKTVDVVNSRLSAGLTRLDSKLKFVNITYVCKHGGVVRKTGTGIRPQQRTMKKDCPAKITVTTCRANQLLEVTVVNLEHNHEVSPETYKAYSECRQLNEEEVNFVRPLIELNNRPSLIVEKLRQEAGKAVTAKDIQNLKCARQGEDEAIQLLQEMNNLKAKYGAKVLPITDENKELQILFFQTPHMQQAFKCFPEVVLLDATYRTNKLHMPAFVMVVEFLEATEVNNHEEVDADLESTTGSSAEEQVLSMPGPSFQKMDRNQRFNYAMRTLKAIADNLADCQPNVFAPQLSFLESVNTAWLRQEEVTLSNHEKDEVQAPENSTFQGVGSGDTLHIDGAQKLLNQSQPSVTTEPSMSGSDTGSSANEKCSARPSISGSDTRGSANQKGTASSPVSEIKLPLVKSRGRPSKRVLQSRLKRPREQDDARPVRFKQLSEKSQTQLILSGLIGDSLCPRVLDGAYILQEHDLEVRPEALPSALLDCREKTRFYVVQKNKFIVI</sequence>
<accession>A0A9J6DYZ6</accession>
<organism evidence="4 5">
    <name type="scientific">Rhipicephalus microplus</name>
    <name type="common">Cattle tick</name>
    <name type="synonym">Boophilus microplus</name>
    <dbReference type="NCBI Taxonomy" id="6941"/>
    <lineage>
        <taxon>Eukaryota</taxon>
        <taxon>Metazoa</taxon>
        <taxon>Ecdysozoa</taxon>
        <taxon>Arthropoda</taxon>
        <taxon>Chelicerata</taxon>
        <taxon>Arachnida</taxon>
        <taxon>Acari</taxon>
        <taxon>Parasitiformes</taxon>
        <taxon>Ixodida</taxon>
        <taxon>Ixodoidea</taxon>
        <taxon>Ixodidae</taxon>
        <taxon>Rhipicephalinae</taxon>
        <taxon>Rhipicephalus</taxon>
        <taxon>Boophilus</taxon>
    </lineage>
</organism>